<dbReference type="AlphaFoldDB" id="A0A0S4KV41"/>
<feature type="binding site" evidence="2">
    <location>
        <position position="110"/>
    </location>
    <ligand>
        <name>Mg(2+)</name>
        <dbReference type="ChEBI" id="CHEBI:18420"/>
    </ligand>
</feature>
<feature type="binding site" evidence="2">
    <location>
        <position position="49"/>
    </location>
    <ligand>
        <name>Mg(2+)</name>
        <dbReference type="ChEBI" id="CHEBI:18420"/>
    </ligand>
</feature>
<keyword evidence="2" id="KW-0067">ATP-binding</keyword>
<dbReference type="PANTHER" id="PTHR43210:SF5">
    <property type="entry name" value="DETHIOBIOTIN SYNTHETASE"/>
    <property type="match status" value="1"/>
</dbReference>
<comment type="function">
    <text evidence="2">Catalyzes a mechanistically unusual reaction, the ATP-dependent insertion of CO2 between the N7 and N8 nitrogen atoms of 7,8-diaminopelargonic acid (DAPA, also called 7,8-diammoniononanoate) to form a ureido ring.</text>
</comment>
<feature type="binding site" evidence="2">
    <location>
        <position position="38"/>
    </location>
    <ligand>
        <name>substrate</name>
    </ligand>
</feature>
<feature type="binding site" evidence="2">
    <location>
        <begin position="110"/>
        <end position="113"/>
    </location>
    <ligand>
        <name>ATP</name>
        <dbReference type="ChEBI" id="CHEBI:30616"/>
    </ligand>
</feature>
<dbReference type="PIRSF" id="PIRSF006755">
    <property type="entry name" value="DTB_synth"/>
    <property type="match status" value="1"/>
</dbReference>
<dbReference type="HAMAP" id="MF_00336">
    <property type="entry name" value="BioD"/>
    <property type="match status" value="1"/>
</dbReference>
<keyword evidence="1 2" id="KW-0093">Biotin biosynthesis</keyword>
<feature type="binding site" evidence="2">
    <location>
        <position position="13"/>
    </location>
    <ligand>
        <name>Mg(2+)</name>
        <dbReference type="ChEBI" id="CHEBI:18420"/>
    </ligand>
</feature>
<dbReference type="InterPro" id="IPR004472">
    <property type="entry name" value="DTB_synth_BioD"/>
</dbReference>
<dbReference type="STRING" id="1715989.NITINOP_2237"/>
<evidence type="ECO:0000313" key="4">
    <source>
        <dbReference type="Proteomes" id="UP000066284"/>
    </source>
</evidence>
<dbReference type="EMBL" id="LN885086">
    <property type="protein sequence ID" value="CUQ67209.1"/>
    <property type="molecule type" value="Genomic_DNA"/>
</dbReference>
<keyword evidence="2 3" id="KW-0436">Ligase</keyword>
<evidence type="ECO:0000256" key="2">
    <source>
        <dbReference type="HAMAP-Rule" id="MF_00336"/>
    </source>
</evidence>
<protein>
    <recommendedName>
        <fullName evidence="2">ATP-dependent dethiobiotin synthetase BioD</fullName>
        <ecNumber evidence="2">6.3.3.3</ecNumber>
    </recommendedName>
    <alternativeName>
        <fullName evidence="2">DTB synthetase</fullName>
        <shortName evidence="2">DTBS</shortName>
    </alternativeName>
    <alternativeName>
        <fullName evidence="2">Dethiobiotin synthase</fullName>
    </alternativeName>
</protein>
<dbReference type="EC" id="6.3.3.3" evidence="2"/>
<proteinExistence type="inferred from homology"/>
<dbReference type="GO" id="GO:0005829">
    <property type="term" value="C:cytosol"/>
    <property type="evidence" value="ECO:0007669"/>
    <property type="project" value="TreeGrafter"/>
</dbReference>
<sequence>MFITGTDTGVGKTVVSAALAIALKRLGHRVGVMKPIETGLSPSRPFQSDAARLRRAVACRETLETVSPYRFSLPAAPLTAAEHEGRTITLSIIRNGYRRLSERYDWMIVEGVGGVLVPITASVDVAALISQLNLPALVVGRSGLGGINHARLTIEALRRRKIPVVALLLNRTGPLTSPKARAQERSTIDLLRRQAAVPVLGPLPHRPTLARDFHQAASRLARHTAITTLTLMISSDG</sequence>
<dbReference type="NCBIfam" id="TIGR00347">
    <property type="entry name" value="bioD"/>
    <property type="match status" value="1"/>
</dbReference>
<evidence type="ECO:0000313" key="3">
    <source>
        <dbReference type="EMBL" id="CUQ67209.1"/>
    </source>
</evidence>
<accession>A0A0S4KV41</accession>
<dbReference type="GO" id="GO:0009102">
    <property type="term" value="P:biotin biosynthetic process"/>
    <property type="evidence" value="ECO:0007669"/>
    <property type="project" value="UniProtKB-UniRule"/>
</dbReference>
<feature type="active site" evidence="2">
    <location>
        <position position="34"/>
    </location>
</feature>
<dbReference type="InterPro" id="IPR027417">
    <property type="entry name" value="P-loop_NTPase"/>
</dbReference>
<reference evidence="4" key="1">
    <citation type="submission" date="2015-09" db="EMBL/GenBank/DDBJ databases">
        <authorList>
            <person name="Daims H."/>
        </authorList>
    </citation>
    <scope>NUCLEOTIDE SEQUENCE [LARGE SCALE GENOMIC DNA]</scope>
</reference>
<evidence type="ECO:0000256" key="1">
    <source>
        <dbReference type="ARBA" id="ARBA00022756"/>
    </source>
</evidence>
<keyword evidence="2" id="KW-0547">Nucleotide-binding</keyword>
<dbReference type="CDD" id="cd03109">
    <property type="entry name" value="DTBS"/>
    <property type="match status" value="1"/>
</dbReference>
<comment type="similarity">
    <text evidence="2">Belongs to the dethiobiotin synthetase family.</text>
</comment>
<comment type="cofactor">
    <cofactor evidence="2">
        <name>Mg(2+)</name>
        <dbReference type="ChEBI" id="CHEBI:18420"/>
    </cofactor>
</comment>
<comment type="caution">
    <text evidence="2">Lacks conserved residue(s) required for the propagation of feature annotation.</text>
</comment>
<keyword evidence="2" id="KW-0963">Cytoplasm</keyword>
<dbReference type="GO" id="GO:0005524">
    <property type="term" value="F:ATP binding"/>
    <property type="evidence" value="ECO:0007669"/>
    <property type="project" value="UniProtKB-UniRule"/>
</dbReference>
<dbReference type="Proteomes" id="UP000066284">
    <property type="component" value="Chromosome 1"/>
</dbReference>
<keyword evidence="2" id="KW-0479">Metal-binding</keyword>
<dbReference type="GO" id="GO:0004141">
    <property type="term" value="F:dethiobiotin synthase activity"/>
    <property type="evidence" value="ECO:0007669"/>
    <property type="project" value="UniProtKB-UniRule"/>
</dbReference>
<name>A0A0S4KV41_9BACT</name>
<organism evidence="3 4">
    <name type="scientific">Candidatus Nitrospira inopinata</name>
    <dbReference type="NCBI Taxonomy" id="1715989"/>
    <lineage>
        <taxon>Bacteria</taxon>
        <taxon>Pseudomonadati</taxon>
        <taxon>Nitrospirota</taxon>
        <taxon>Nitrospiria</taxon>
        <taxon>Nitrospirales</taxon>
        <taxon>Nitrospiraceae</taxon>
        <taxon>Nitrospira</taxon>
    </lineage>
</organism>
<dbReference type="KEGG" id="nio:NITINOP_2237"/>
<dbReference type="SUPFAM" id="SSF52540">
    <property type="entry name" value="P-loop containing nucleoside triphosphate hydrolases"/>
    <property type="match status" value="1"/>
</dbReference>
<gene>
    <name evidence="2 3" type="primary">bioD</name>
    <name evidence="3" type="ORF">NITINOP_2237</name>
</gene>
<comment type="pathway">
    <text evidence="2">Cofactor biosynthesis; biotin biosynthesis; biotin from 7,8-diaminononanoate: step 1/2.</text>
</comment>
<dbReference type="Gene3D" id="3.40.50.300">
    <property type="entry name" value="P-loop containing nucleotide triphosphate hydrolases"/>
    <property type="match status" value="1"/>
</dbReference>
<keyword evidence="4" id="KW-1185">Reference proteome</keyword>
<dbReference type="PANTHER" id="PTHR43210">
    <property type="entry name" value="DETHIOBIOTIN SYNTHETASE"/>
    <property type="match status" value="1"/>
</dbReference>
<feature type="binding site" evidence="2">
    <location>
        <position position="49"/>
    </location>
    <ligand>
        <name>ATP</name>
        <dbReference type="ChEBI" id="CHEBI:30616"/>
    </ligand>
</feature>
<feature type="binding site" evidence="2">
    <location>
        <begin position="9"/>
        <end position="14"/>
    </location>
    <ligand>
        <name>ATP</name>
        <dbReference type="ChEBI" id="CHEBI:30616"/>
    </ligand>
</feature>
<feature type="binding site" evidence="2">
    <location>
        <begin position="170"/>
        <end position="171"/>
    </location>
    <ligand>
        <name>ATP</name>
        <dbReference type="ChEBI" id="CHEBI:30616"/>
    </ligand>
</feature>
<dbReference type="GO" id="GO:0000287">
    <property type="term" value="F:magnesium ion binding"/>
    <property type="evidence" value="ECO:0007669"/>
    <property type="project" value="UniProtKB-UniRule"/>
</dbReference>
<keyword evidence="2" id="KW-0460">Magnesium</keyword>
<comment type="subunit">
    <text evidence="2">Homodimer.</text>
</comment>
<dbReference type="Pfam" id="PF13500">
    <property type="entry name" value="AAA_26"/>
    <property type="match status" value="1"/>
</dbReference>
<dbReference type="UniPathway" id="UPA00078">
    <property type="reaction ID" value="UER00161"/>
</dbReference>
<comment type="subcellular location">
    <subcellularLocation>
        <location evidence="2">Cytoplasm</location>
    </subcellularLocation>
</comment>
<comment type="catalytic activity">
    <reaction evidence="2">
        <text>(7R,8S)-7,8-diammoniononanoate + CO2 + ATP = (4R,5S)-dethiobiotin + ADP + phosphate + 3 H(+)</text>
        <dbReference type="Rhea" id="RHEA:15805"/>
        <dbReference type="ChEBI" id="CHEBI:15378"/>
        <dbReference type="ChEBI" id="CHEBI:16526"/>
        <dbReference type="ChEBI" id="CHEBI:30616"/>
        <dbReference type="ChEBI" id="CHEBI:43474"/>
        <dbReference type="ChEBI" id="CHEBI:149469"/>
        <dbReference type="ChEBI" id="CHEBI:149473"/>
        <dbReference type="ChEBI" id="CHEBI:456216"/>
        <dbReference type="EC" id="6.3.3.3"/>
    </reaction>
</comment>